<dbReference type="GO" id="GO:0046872">
    <property type="term" value="F:metal ion binding"/>
    <property type="evidence" value="ECO:0007669"/>
    <property type="project" value="UniProtKB-KW"/>
</dbReference>
<keyword evidence="6" id="KW-0808">Transferase</keyword>
<dbReference type="SUPFAM" id="SSF48256">
    <property type="entry name" value="Citrate synthase"/>
    <property type="match status" value="1"/>
</dbReference>
<dbReference type="InterPro" id="IPR002020">
    <property type="entry name" value="Citrate_synthase"/>
</dbReference>
<proteinExistence type="predicted"/>
<keyword evidence="7" id="KW-0479">Metal-binding</keyword>
<keyword evidence="11" id="KW-0443">Lipid metabolism</keyword>
<dbReference type="InterPro" id="IPR036969">
    <property type="entry name" value="Citrate_synthase_sf"/>
</dbReference>
<dbReference type="FunFam" id="3.40.50.261:FF:000003">
    <property type="entry name" value="ATP-citrate synthase subunit"/>
    <property type="match status" value="1"/>
</dbReference>
<dbReference type="Gene3D" id="3.40.50.261">
    <property type="entry name" value="Succinyl-CoA synthetase domains"/>
    <property type="match status" value="1"/>
</dbReference>
<dbReference type="GO" id="GO:0005524">
    <property type="term" value="F:ATP binding"/>
    <property type="evidence" value="ECO:0007669"/>
    <property type="project" value="UniProtKB-KW"/>
</dbReference>
<feature type="compositionally biased region" description="Polar residues" evidence="12">
    <location>
        <begin position="39"/>
        <end position="79"/>
    </location>
</feature>
<dbReference type="InterPro" id="IPR036291">
    <property type="entry name" value="NAD(P)-bd_dom_sf"/>
</dbReference>
<evidence type="ECO:0000259" key="13">
    <source>
        <dbReference type="Pfam" id="PF00549"/>
    </source>
</evidence>
<evidence type="ECO:0000259" key="14">
    <source>
        <dbReference type="Pfam" id="PF02629"/>
    </source>
</evidence>
<feature type="non-terminal residue" evidence="15">
    <location>
        <position position="1"/>
    </location>
</feature>
<dbReference type="PROSITE" id="PS01216">
    <property type="entry name" value="SUCCINYL_COA_LIG_1"/>
    <property type="match status" value="1"/>
</dbReference>
<keyword evidence="8" id="KW-0547">Nucleotide-binding</keyword>
<keyword evidence="16" id="KW-1185">Reference proteome</keyword>
<dbReference type="PANTHER" id="PTHR23118">
    <property type="entry name" value="ATP-CITRATE SYNTHASE"/>
    <property type="match status" value="1"/>
</dbReference>
<dbReference type="CDD" id="cd06100">
    <property type="entry name" value="CCL_ACL-C"/>
    <property type="match status" value="1"/>
</dbReference>
<feature type="region of interest" description="Disordered" evidence="12">
    <location>
        <begin position="37"/>
        <end position="79"/>
    </location>
</feature>
<organism evidence="15 16">
    <name type="scientific">Lymnaea stagnalis</name>
    <name type="common">Great pond snail</name>
    <name type="synonym">Helix stagnalis</name>
    <dbReference type="NCBI Taxonomy" id="6523"/>
    <lineage>
        <taxon>Eukaryota</taxon>
        <taxon>Metazoa</taxon>
        <taxon>Spiralia</taxon>
        <taxon>Lophotrochozoa</taxon>
        <taxon>Mollusca</taxon>
        <taxon>Gastropoda</taxon>
        <taxon>Heterobranchia</taxon>
        <taxon>Euthyneura</taxon>
        <taxon>Panpulmonata</taxon>
        <taxon>Hygrophila</taxon>
        <taxon>Lymnaeoidea</taxon>
        <taxon>Lymnaeidae</taxon>
        <taxon>Lymnaea</taxon>
    </lineage>
</organism>
<evidence type="ECO:0000256" key="11">
    <source>
        <dbReference type="ARBA" id="ARBA00023098"/>
    </source>
</evidence>
<dbReference type="FunFam" id="1.10.230.10:FF:000004">
    <property type="entry name" value="ATP-citrate synthase"/>
    <property type="match status" value="1"/>
</dbReference>
<dbReference type="InterPro" id="IPR003781">
    <property type="entry name" value="CoA-bd"/>
</dbReference>
<dbReference type="InterPro" id="IPR016143">
    <property type="entry name" value="Citrate_synth-like_sm_a-sub"/>
</dbReference>
<evidence type="ECO:0000256" key="3">
    <source>
        <dbReference type="ARBA" id="ARBA00022490"/>
    </source>
</evidence>
<dbReference type="Gene3D" id="3.40.50.720">
    <property type="entry name" value="NAD(P)-binding Rossmann-like Domain"/>
    <property type="match status" value="1"/>
</dbReference>
<protein>
    <recommendedName>
        <fullName evidence="2">ATP citrate synthase</fullName>
        <ecNumber evidence="2">2.3.3.8</ecNumber>
    </recommendedName>
</protein>
<gene>
    <name evidence="15" type="ORF">GSLYS_00015298001</name>
</gene>
<evidence type="ECO:0000256" key="2">
    <source>
        <dbReference type="ARBA" id="ARBA00012639"/>
    </source>
</evidence>
<evidence type="ECO:0000256" key="12">
    <source>
        <dbReference type="SAM" id="MobiDB-lite"/>
    </source>
</evidence>
<evidence type="ECO:0000313" key="16">
    <source>
        <dbReference type="Proteomes" id="UP001497497"/>
    </source>
</evidence>
<comment type="subcellular location">
    <subcellularLocation>
        <location evidence="1">Cytoplasm</location>
    </subcellularLocation>
</comment>
<evidence type="ECO:0000256" key="4">
    <source>
        <dbReference type="ARBA" id="ARBA00022516"/>
    </source>
</evidence>
<dbReference type="InterPro" id="IPR033847">
    <property type="entry name" value="Citrt_syn/SCS-alpha_CS"/>
</dbReference>
<evidence type="ECO:0000256" key="1">
    <source>
        <dbReference type="ARBA" id="ARBA00004496"/>
    </source>
</evidence>
<dbReference type="SUPFAM" id="SSF51735">
    <property type="entry name" value="NAD(P)-binding Rossmann-fold domains"/>
    <property type="match status" value="1"/>
</dbReference>
<accession>A0AAV2I4T5</accession>
<evidence type="ECO:0000256" key="6">
    <source>
        <dbReference type="ARBA" id="ARBA00022679"/>
    </source>
</evidence>
<dbReference type="Pfam" id="PF02629">
    <property type="entry name" value="CoA_binding"/>
    <property type="match status" value="1"/>
</dbReference>
<evidence type="ECO:0000256" key="5">
    <source>
        <dbReference type="ARBA" id="ARBA00022553"/>
    </source>
</evidence>
<dbReference type="FunFam" id="3.40.50.720:FF:000024">
    <property type="entry name" value="Probable ATP-citrate synthase"/>
    <property type="match status" value="1"/>
</dbReference>
<dbReference type="InterPro" id="IPR005811">
    <property type="entry name" value="SUCC_ACL_C"/>
</dbReference>
<dbReference type="Pfam" id="PF00549">
    <property type="entry name" value="Ligase_CoA"/>
    <property type="match status" value="1"/>
</dbReference>
<dbReference type="GO" id="GO:0006633">
    <property type="term" value="P:fatty acid biosynthetic process"/>
    <property type="evidence" value="ECO:0007669"/>
    <property type="project" value="TreeGrafter"/>
</dbReference>
<reference evidence="15 16" key="1">
    <citation type="submission" date="2024-04" db="EMBL/GenBank/DDBJ databases">
        <authorList>
            <consortium name="Genoscope - CEA"/>
            <person name="William W."/>
        </authorList>
    </citation>
    <scope>NUCLEOTIDE SEQUENCE [LARGE SCALE GENOMIC DNA]</scope>
</reference>
<evidence type="ECO:0000256" key="10">
    <source>
        <dbReference type="ARBA" id="ARBA00022842"/>
    </source>
</evidence>
<evidence type="ECO:0000313" key="15">
    <source>
        <dbReference type="EMBL" id="CAL1541692.1"/>
    </source>
</evidence>
<evidence type="ECO:0000256" key="8">
    <source>
        <dbReference type="ARBA" id="ARBA00022741"/>
    </source>
</evidence>
<comment type="caution">
    <text evidence="15">The sequence shown here is derived from an EMBL/GenBank/DDBJ whole genome shotgun (WGS) entry which is preliminary data.</text>
</comment>
<evidence type="ECO:0000256" key="9">
    <source>
        <dbReference type="ARBA" id="ARBA00022840"/>
    </source>
</evidence>
<keyword evidence="4" id="KW-0444">Lipid biosynthesis</keyword>
<feature type="domain" description="CoA-binding" evidence="14">
    <location>
        <begin position="90"/>
        <end position="196"/>
    </location>
</feature>
<dbReference type="EMBL" id="CAXITT010000447">
    <property type="protein sequence ID" value="CAL1541692.1"/>
    <property type="molecule type" value="Genomic_DNA"/>
</dbReference>
<evidence type="ECO:0000256" key="7">
    <source>
        <dbReference type="ARBA" id="ARBA00022723"/>
    </source>
</evidence>
<keyword evidence="10" id="KW-0460">Magnesium</keyword>
<dbReference type="GO" id="GO:0006085">
    <property type="term" value="P:acetyl-CoA biosynthetic process"/>
    <property type="evidence" value="ECO:0007669"/>
    <property type="project" value="TreeGrafter"/>
</dbReference>
<dbReference type="EC" id="2.3.3.8" evidence="2"/>
<keyword evidence="9" id="KW-0067">ATP-binding</keyword>
<dbReference type="GO" id="GO:0005829">
    <property type="term" value="C:cytosol"/>
    <property type="evidence" value="ECO:0007669"/>
    <property type="project" value="TreeGrafter"/>
</dbReference>
<feature type="domain" description="ATP-citrate synthase/succinyl-CoA ligase C-terminal" evidence="13">
    <location>
        <begin position="256"/>
        <end position="380"/>
    </location>
</feature>
<keyword evidence="3" id="KW-0963">Cytoplasm</keyword>
<dbReference type="PROSITE" id="PS00399">
    <property type="entry name" value="SUCCINYL_COA_LIG_2"/>
    <property type="match status" value="1"/>
</dbReference>
<dbReference type="GO" id="GO:0003878">
    <property type="term" value="F:ATP citrate synthase activity"/>
    <property type="evidence" value="ECO:0007669"/>
    <property type="project" value="UniProtKB-EC"/>
</dbReference>
<dbReference type="Pfam" id="PF00285">
    <property type="entry name" value="Citrate_synt"/>
    <property type="match status" value="1"/>
</dbReference>
<dbReference type="AlphaFoldDB" id="A0AAV2I4T5"/>
<dbReference type="InterPro" id="IPR016102">
    <property type="entry name" value="Succinyl-CoA_synth-like"/>
</dbReference>
<dbReference type="InterPro" id="IPR017440">
    <property type="entry name" value="Cit_synth/succinyl-CoA_lig_AS"/>
</dbReference>
<sequence>GNRLGLAIHVFGPETHMTAIVSMALGKRDIPTTPKALPTTANFLLPTSNQPSPVTSRRGSQEKLSTNKTPIKTPLAQQNGSGTSDYNLFTKDTECIVWGLQQRAVQGMLDFDYVCSRTKPSVVAMIYPFTGDHKQKFYWGHKEILIPVYKNMNDCMKKHPSADTLVNFASLRSAYDSTIETLNYPQIRSISIIAEGIPENLTRHLIKVANEKKVTIIGPATVGGVKPGCFKIGNTGGMLDNILASKLYRPGSVAYVSRSGGMSNELNNIIALNADGVQEGIAIGGDRYPGSTFMDHILRYQANSDVKMIVLLGEVGGVEEYQLVEAMKNGTVNKPVVAWCIGTCAKMFTSEVQFGHAGACANADAETASAKNDALSAVGAIVPKSFDELGTTINEVYSRLVAEGIIVPKPETAPPTVPMDFNWARELGLIRKPASFMTSICDERGQELLYAGIPITDIFKEDMGIGGVLSLLWFQRRLPRYATKFIEMCLMVTADHGPAVSGAHNTIVCARAGKDLISSLTSGLLTIGDRFGGALDAAAKQFSTALDSGLIPMEFVNDMRKKGTLIMGIGHRVKSLNNPDMRVVILKDYAKKHFPATPLLDYALEVEKITTSKKPNLILNVDGFIGVAFVDLLRNSGCFTREEAQEFVEIGALNAMFVLGRSMGFIGKKY</sequence>
<keyword evidence="5" id="KW-0597">Phosphoprotein</keyword>
<dbReference type="Gene3D" id="1.10.230.10">
    <property type="entry name" value="Cytochrome P450-Terp, domain 2"/>
    <property type="match status" value="1"/>
</dbReference>
<name>A0AAV2I4T5_LYMST</name>
<dbReference type="Proteomes" id="UP001497497">
    <property type="component" value="Unassembled WGS sequence"/>
</dbReference>
<dbReference type="PANTHER" id="PTHR23118:SF42">
    <property type="entry name" value="ATP-CITRATE SYNTHASE"/>
    <property type="match status" value="1"/>
</dbReference>